<dbReference type="PANTHER" id="PTHR19879">
    <property type="entry name" value="TRANSCRIPTION INITIATION FACTOR TFIID"/>
    <property type="match status" value="1"/>
</dbReference>
<dbReference type="KEGG" id="csl:COCSUDRAFT_29684"/>
<dbReference type="EMBL" id="AGSI01000010">
    <property type="protein sequence ID" value="EIE22407.1"/>
    <property type="molecule type" value="Genomic_DNA"/>
</dbReference>
<dbReference type="SUPFAM" id="SSF160897">
    <property type="entry name" value="Taf5 N-terminal domain-like"/>
    <property type="match status" value="1"/>
</dbReference>
<dbReference type="PRINTS" id="PR00320">
    <property type="entry name" value="GPROTEINBRPT"/>
</dbReference>
<evidence type="ECO:0000256" key="3">
    <source>
        <dbReference type="ARBA" id="ARBA00022737"/>
    </source>
</evidence>
<dbReference type="AlphaFoldDB" id="I0YVI8"/>
<dbReference type="InterPro" id="IPR019775">
    <property type="entry name" value="WD40_repeat_CS"/>
</dbReference>
<dbReference type="InterPro" id="IPR001680">
    <property type="entry name" value="WD40_rpt"/>
</dbReference>
<evidence type="ECO:0000256" key="6">
    <source>
        <dbReference type="ARBA" id="ARBA00023242"/>
    </source>
</evidence>
<dbReference type="CDD" id="cd08044">
    <property type="entry name" value="TAF5_NTD2"/>
    <property type="match status" value="1"/>
</dbReference>
<evidence type="ECO:0000256" key="2">
    <source>
        <dbReference type="ARBA" id="ARBA00022574"/>
    </source>
</evidence>
<reference evidence="10 11" key="1">
    <citation type="journal article" date="2012" name="Genome Biol.">
        <title>The genome of the polar eukaryotic microalga coccomyxa subellipsoidea reveals traits of cold adaptation.</title>
        <authorList>
            <person name="Blanc G."/>
            <person name="Agarkova I."/>
            <person name="Grimwood J."/>
            <person name="Kuo A."/>
            <person name="Brueggeman A."/>
            <person name="Dunigan D."/>
            <person name="Gurnon J."/>
            <person name="Ladunga I."/>
            <person name="Lindquist E."/>
            <person name="Lucas S."/>
            <person name="Pangilinan J."/>
            <person name="Proschold T."/>
            <person name="Salamov A."/>
            <person name="Schmutz J."/>
            <person name="Weeks D."/>
            <person name="Yamada T."/>
            <person name="Claverie J.M."/>
            <person name="Grigoriev I."/>
            <person name="Van Etten J."/>
            <person name="Lomsadze A."/>
            <person name="Borodovsky M."/>
        </authorList>
    </citation>
    <scope>NUCLEOTIDE SEQUENCE [LARGE SCALE GENOMIC DNA]</scope>
    <source>
        <strain evidence="10 11">C-169</strain>
    </source>
</reference>
<dbReference type="STRING" id="574566.I0YVI8"/>
<accession>I0YVI8</accession>
<feature type="domain" description="TFIID subunit TAF5 NTD2" evidence="8">
    <location>
        <begin position="24"/>
        <end position="159"/>
    </location>
</feature>
<keyword evidence="2 7" id="KW-0853">WD repeat</keyword>
<comment type="subcellular location">
    <subcellularLocation>
        <location evidence="1">Nucleus</location>
    </subcellularLocation>
</comment>
<evidence type="ECO:0000313" key="10">
    <source>
        <dbReference type="EMBL" id="EIE22407.1"/>
    </source>
</evidence>
<dbReference type="Proteomes" id="UP000007264">
    <property type="component" value="Unassembled WGS sequence"/>
</dbReference>
<evidence type="ECO:0000256" key="5">
    <source>
        <dbReference type="ARBA" id="ARBA00023163"/>
    </source>
</evidence>
<keyword evidence="6" id="KW-0539">Nucleus</keyword>
<dbReference type="InterPro" id="IPR037264">
    <property type="entry name" value="TFIID_NTD2_sf"/>
</dbReference>
<keyword evidence="3" id="KW-0677">Repeat</keyword>
<dbReference type="PANTHER" id="PTHR19879:SF1">
    <property type="entry name" value="CANNONBALL-RELATED"/>
    <property type="match status" value="1"/>
</dbReference>
<evidence type="ECO:0000259" key="8">
    <source>
        <dbReference type="Pfam" id="PF04494"/>
    </source>
</evidence>
<dbReference type="SMART" id="SM00320">
    <property type="entry name" value="WD40"/>
    <property type="match status" value="6"/>
</dbReference>
<evidence type="ECO:0000256" key="1">
    <source>
        <dbReference type="ARBA" id="ARBA00004123"/>
    </source>
</evidence>
<keyword evidence="5" id="KW-0804">Transcription</keyword>
<dbReference type="InterPro" id="IPR036322">
    <property type="entry name" value="WD40_repeat_dom_sf"/>
</dbReference>
<feature type="domain" description="IFT140 first beta-propeller" evidence="9">
    <location>
        <begin position="435"/>
        <end position="523"/>
    </location>
</feature>
<protein>
    <submittedName>
        <fullName evidence="10">TAF5</fullName>
    </submittedName>
</protein>
<keyword evidence="11" id="KW-1185">Reference proteome</keyword>
<dbReference type="PROSITE" id="PS50294">
    <property type="entry name" value="WD_REPEATS_REGION"/>
    <property type="match status" value="5"/>
</dbReference>
<dbReference type="Gene3D" id="2.130.10.10">
    <property type="entry name" value="YVTN repeat-like/Quinoprotein amine dehydrogenase"/>
    <property type="match status" value="3"/>
</dbReference>
<organism evidence="10 11">
    <name type="scientific">Coccomyxa subellipsoidea (strain C-169)</name>
    <name type="common">Green microalga</name>
    <dbReference type="NCBI Taxonomy" id="574566"/>
    <lineage>
        <taxon>Eukaryota</taxon>
        <taxon>Viridiplantae</taxon>
        <taxon>Chlorophyta</taxon>
        <taxon>core chlorophytes</taxon>
        <taxon>Trebouxiophyceae</taxon>
        <taxon>Trebouxiophyceae incertae sedis</taxon>
        <taxon>Coccomyxaceae</taxon>
        <taxon>Coccomyxa</taxon>
        <taxon>Coccomyxa subellipsoidea</taxon>
    </lineage>
</organism>
<dbReference type="SUPFAM" id="SSF50978">
    <property type="entry name" value="WD40 repeat-like"/>
    <property type="match status" value="1"/>
</dbReference>
<feature type="repeat" description="WD" evidence="7">
    <location>
        <begin position="521"/>
        <end position="556"/>
    </location>
</feature>
<dbReference type="GO" id="GO:0006367">
    <property type="term" value="P:transcription initiation at RNA polymerase II promoter"/>
    <property type="evidence" value="ECO:0007669"/>
    <property type="project" value="TreeGrafter"/>
</dbReference>
<dbReference type="InterPro" id="IPR056154">
    <property type="entry name" value="Beta-prop_IFT140_1st"/>
</dbReference>
<dbReference type="InterPro" id="IPR007582">
    <property type="entry name" value="TFIID_NTD2"/>
</dbReference>
<dbReference type="GeneID" id="17040393"/>
<evidence type="ECO:0000256" key="7">
    <source>
        <dbReference type="PROSITE-ProRule" id="PRU00221"/>
    </source>
</evidence>
<dbReference type="Pfam" id="PF04494">
    <property type="entry name" value="TFIID_NTD2"/>
    <property type="match status" value="1"/>
</dbReference>
<dbReference type="InterPro" id="IPR020472">
    <property type="entry name" value="WD40_PAC1"/>
</dbReference>
<dbReference type="Pfam" id="PF23383">
    <property type="entry name" value="Beta-prop_IFT140_1st"/>
    <property type="match status" value="1"/>
</dbReference>
<dbReference type="PROSITE" id="PS50082">
    <property type="entry name" value="WD_REPEATS_2"/>
    <property type="match status" value="5"/>
</dbReference>
<dbReference type="RefSeq" id="XP_005646951.1">
    <property type="nucleotide sequence ID" value="XM_005646894.1"/>
</dbReference>
<dbReference type="eggNOG" id="KOG0263">
    <property type="taxonomic scope" value="Eukaryota"/>
</dbReference>
<comment type="caution">
    <text evidence="10">The sequence shown here is derived from an EMBL/GenBank/DDBJ whole genome shotgun (WGS) entry which is preliminary data.</text>
</comment>
<dbReference type="InterPro" id="IPR015943">
    <property type="entry name" value="WD40/YVTN_repeat-like_dom_sf"/>
</dbReference>
<dbReference type="Gene3D" id="1.25.40.500">
    <property type="entry name" value="TFIID subunit TAF5, NTD2 domain"/>
    <property type="match status" value="1"/>
</dbReference>
<proteinExistence type="predicted"/>
<feature type="repeat" description="WD" evidence="7">
    <location>
        <begin position="436"/>
        <end position="477"/>
    </location>
</feature>
<name>I0YVI8_COCSC</name>
<evidence type="ECO:0000313" key="11">
    <source>
        <dbReference type="Proteomes" id="UP000007264"/>
    </source>
</evidence>
<evidence type="ECO:0000256" key="4">
    <source>
        <dbReference type="ARBA" id="ARBA00023015"/>
    </source>
</evidence>
<dbReference type="OrthoDB" id="674604at2759"/>
<feature type="repeat" description="WD" evidence="7">
    <location>
        <begin position="394"/>
        <end position="435"/>
    </location>
</feature>
<dbReference type="GO" id="GO:0016251">
    <property type="term" value="F:RNA polymerase II general transcription initiation factor activity"/>
    <property type="evidence" value="ECO:0007669"/>
    <property type="project" value="TreeGrafter"/>
</dbReference>
<evidence type="ECO:0000259" key="9">
    <source>
        <dbReference type="Pfam" id="PF23383"/>
    </source>
</evidence>
<dbReference type="CDD" id="cd00200">
    <property type="entry name" value="WD40"/>
    <property type="match status" value="1"/>
</dbReference>
<feature type="repeat" description="WD" evidence="7">
    <location>
        <begin position="352"/>
        <end position="384"/>
    </location>
</feature>
<sequence>MTLAPQPDPKKGLVKDLIYYLTAEEDPAKYTKSFDRLATWVDNSLDQYKPELRRILYPVFIHTFLELVERGAPGEAAQLMNRYKKQFGDNAAHPSKMRKQLDDLQGISQKPQIATNRTAQAARSMRYPVKLSTYSFELLTHFMQAHRLALPLGIMNEHVNLQVVQGKPAKLEHEPEEEEVSLLTGHMQEDVSATNQKPLLLGLLRVMVEEKFEELQAAKESPDIPEVDEDGKPLTKKARTALLRAAEKEKEKRLSAASDRIEPQVPLPPMPEGLEAELLEDLESRISLSDAALPSAVFYTFVNTHQSLNCVSFSSDGAMIAGGFADSSVRVYDASKRAANGAKPQGDEAIVLRGHSRPVYGLDFSMDSRLLLSSSGDGTVRLWSTDLFANLVAYRGHTFPVWDVAMCGQGHYFASVSADRTARVWSTERAQPLRTLVGHHSDVSMARWHPNCHYVATGSHDRTVRLWDVRDGRSQRILVGHRAAITSLEFSSDGSTLYSGDEDGCMSAWDLSQAKRLHHVPAAHSGPVWSLATSHGSSALLASGGADNTLRLWSVSGSPAGQDGQPSSASGLKQLQSYPTKATPVFAVKFTRRNLLLGSGALTLRKK</sequence>
<dbReference type="PROSITE" id="PS00678">
    <property type="entry name" value="WD_REPEATS_1"/>
    <property type="match status" value="2"/>
</dbReference>
<feature type="repeat" description="WD" evidence="7">
    <location>
        <begin position="478"/>
        <end position="519"/>
    </location>
</feature>
<keyword evidence="4" id="KW-0805">Transcription regulation</keyword>
<dbReference type="GO" id="GO:0005669">
    <property type="term" value="C:transcription factor TFIID complex"/>
    <property type="evidence" value="ECO:0007669"/>
    <property type="project" value="TreeGrafter"/>
</dbReference>
<dbReference type="Pfam" id="PF00400">
    <property type="entry name" value="WD40"/>
    <property type="match status" value="3"/>
</dbReference>
<gene>
    <name evidence="10" type="ORF">COCSUDRAFT_29684</name>
</gene>